<gene>
    <name evidence="2" type="ORF">NDU88_008037</name>
</gene>
<evidence type="ECO:0000256" key="1">
    <source>
        <dbReference type="SAM" id="MobiDB-lite"/>
    </source>
</evidence>
<dbReference type="EMBL" id="JANPWB010000009">
    <property type="protein sequence ID" value="KAJ1155306.1"/>
    <property type="molecule type" value="Genomic_DNA"/>
</dbReference>
<accession>A0AAV7RUI4</accession>
<feature type="compositionally biased region" description="Polar residues" evidence="1">
    <location>
        <begin position="74"/>
        <end position="88"/>
    </location>
</feature>
<dbReference type="AlphaFoldDB" id="A0AAV7RUI4"/>
<evidence type="ECO:0000313" key="3">
    <source>
        <dbReference type="Proteomes" id="UP001066276"/>
    </source>
</evidence>
<protein>
    <submittedName>
        <fullName evidence="2">Uncharacterized protein</fullName>
    </submittedName>
</protein>
<feature type="region of interest" description="Disordered" evidence="1">
    <location>
        <begin position="72"/>
        <end position="102"/>
    </location>
</feature>
<keyword evidence="3" id="KW-1185">Reference proteome</keyword>
<comment type="caution">
    <text evidence="2">The sequence shown here is derived from an EMBL/GenBank/DDBJ whole genome shotgun (WGS) entry which is preliminary data.</text>
</comment>
<reference evidence="2" key="1">
    <citation type="journal article" date="2022" name="bioRxiv">
        <title>Sequencing and chromosome-scale assembly of the giantPleurodeles waltlgenome.</title>
        <authorList>
            <person name="Brown T."/>
            <person name="Elewa A."/>
            <person name="Iarovenko S."/>
            <person name="Subramanian E."/>
            <person name="Araus A.J."/>
            <person name="Petzold A."/>
            <person name="Susuki M."/>
            <person name="Suzuki K.-i.T."/>
            <person name="Hayashi T."/>
            <person name="Toyoda A."/>
            <person name="Oliveira C."/>
            <person name="Osipova E."/>
            <person name="Leigh N.D."/>
            <person name="Simon A."/>
            <person name="Yun M.H."/>
        </authorList>
    </citation>
    <scope>NUCLEOTIDE SEQUENCE</scope>
    <source>
        <strain evidence="2">20211129_DDA</strain>
        <tissue evidence="2">Liver</tissue>
    </source>
</reference>
<sequence>MEAYLDRVGPLKTTQENSEGDRRRRERMATPLKDITMKLQNFQVPATIESDTALNESGTSYSNNTIIRVMPTQDPLTTPKCSTVQPPSIGSEEHALPSADIHQQGHCKAIEGGLQPIV</sequence>
<feature type="region of interest" description="Disordered" evidence="1">
    <location>
        <begin position="1"/>
        <end position="27"/>
    </location>
</feature>
<proteinExistence type="predicted"/>
<evidence type="ECO:0000313" key="2">
    <source>
        <dbReference type="EMBL" id="KAJ1155306.1"/>
    </source>
</evidence>
<organism evidence="2 3">
    <name type="scientific">Pleurodeles waltl</name>
    <name type="common">Iberian ribbed newt</name>
    <dbReference type="NCBI Taxonomy" id="8319"/>
    <lineage>
        <taxon>Eukaryota</taxon>
        <taxon>Metazoa</taxon>
        <taxon>Chordata</taxon>
        <taxon>Craniata</taxon>
        <taxon>Vertebrata</taxon>
        <taxon>Euteleostomi</taxon>
        <taxon>Amphibia</taxon>
        <taxon>Batrachia</taxon>
        <taxon>Caudata</taxon>
        <taxon>Salamandroidea</taxon>
        <taxon>Salamandridae</taxon>
        <taxon>Pleurodelinae</taxon>
        <taxon>Pleurodeles</taxon>
    </lineage>
</organism>
<dbReference type="Proteomes" id="UP001066276">
    <property type="component" value="Chromosome 5"/>
</dbReference>
<name>A0AAV7RUI4_PLEWA</name>